<evidence type="ECO:0000313" key="4">
    <source>
        <dbReference type="EMBL" id="KAK7789756.1"/>
    </source>
</evidence>
<dbReference type="Pfam" id="PF00059">
    <property type="entry name" value="Lectin_C"/>
    <property type="match status" value="1"/>
</dbReference>
<feature type="domain" description="C-type lectin" evidence="3">
    <location>
        <begin position="258"/>
        <end position="379"/>
    </location>
</feature>
<evidence type="ECO:0000313" key="5">
    <source>
        <dbReference type="Proteomes" id="UP001378592"/>
    </source>
</evidence>
<dbReference type="CDD" id="cd00037">
    <property type="entry name" value="CLECT"/>
    <property type="match status" value="1"/>
</dbReference>
<evidence type="ECO:0000256" key="2">
    <source>
        <dbReference type="SAM" id="Phobius"/>
    </source>
</evidence>
<dbReference type="Proteomes" id="UP001378592">
    <property type="component" value="Unassembled WGS sequence"/>
</dbReference>
<feature type="transmembrane region" description="Helical" evidence="2">
    <location>
        <begin position="33"/>
        <end position="52"/>
    </location>
</feature>
<feature type="region of interest" description="Disordered" evidence="1">
    <location>
        <begin position="69"/>
        <end position="133"/>
    </location>
</feature>
<feature type="compositionally biased region" description="Basic and acidic residues" evidence="1">
    <location>
        <begin position="91"/>
        <end position="103"/>
    </location>
</feature>
<dbReference type="InterPro" id="IPR016186">
    <property type="entry name" value="C-type_lectin-like/link_sf"/>
</dbReference>
<protein>
    <recommendedName>
        <fullName evidence="3">C-type lectin domain-containing protein</fullName>
    </recommendedName>
</protein>
<organism evidence="4 5">
    <name type="scientific">Gryllus longicercus</name>
    <dbReference type="NCBI Taxonomy" id="2509291"/>
    <lineage>
        <taxon>Eukaryota</taxon>
        <taxon>Metazoa</taxon>
        <taxon>Ecdysozoa</taxon>
        <taxon>Arthropoda</taxon>
        <taxon>Hexapoda</taxon>
        <taxon>Insecta</taxon>
        <taxon>Pterygota</taxon>
        <taxon>Neoptera</taxon>
        <taxon>Polyneoptera</taxon>
        <taxon>Orthoptera</taxon>
        <taxon>Ensifera</taxon>
        <taxon>Gryllidea</taxon>
        <taxon>Grylloidea</taxon>
        <taxon>Gryllidae</taxon>
        <taxon>Gryllinae</taxon>
        <taxon>Gryllus</taxon>
    </lineage>
</organism>
<dbReference type="PROSITE" id="PS50041">
    <property type="entry name" value="C_TYPE_LECTIN_2"/>
    <property type="match status" value="1"/>
</dbReference>
<evidence type="ECO:0000256" key="1">
    <source>
        <dbReference type="SAM" id="MobiDB-lite"/>
    </source>
</evidence>
<proteinExistence type="predicted"/>
<feature type="compositionally biased region" description="Low complexity" evidence="1">
    <location>
        <begin position="175"/>
        <end position="187"/>
    </location>
</feature>
<dbReference type="InterPro" id="IPR016187">
    <property type="entry name" value="CTDL_fold"/>
</dbReference>
<feature type="compositionally biased region" description="Basic residues" evidence="1">
    <location>
        <begin position="189"/>
        <end position="206"/>
    </location>
</feature>
<accession>A0AAN9YYR4</accession>
<evidence type="ECO:0000259" key="3">
    <source>
        <dbReference type="PROSITE" id="PS50041"/>
    </source>
</evidence>
<dbReference type="SUPFAM" id="SSF56436">
    <property type="entry name" value="C-type lectin-like"/>
    <property type="match status" value="1"/>
</dbReference>
<dbReference type="SMART" id="SM00034">
    <property type="entry name" value="CLECT"/>
    <property type="match status" value="1"/>
</dbReference>
<feature type="region of interest" description="Disordered" evidence="1">
    <location>
        <begin position="164"/>
        <end position="211"/>
    </location>
</feature>
<gene>
    <name evidence="4" type="ORF">R5R35_005176</name>
</gene>
<dbReference type="Gene3D" id="3.10.100.10">
    <property type="entry name" value="Mannose-Binding Protein A, subunit A"/>
    <property type="match status" value="1"/>
</dbReference>
<sequence>MRNICSDACSCTATGRACLSHTPALTRMFDRRLYVPLAVFVAGLLAVIPPILCGHPPNVTQRTMKVTPGPKIIQTTPIPSTFPPVTSTEPASKETSKKPEHSTKAPRHHHQSPRITFEREDSVEDSSPYVDSGSDDWDYIEDLFESSSELKRLLQEELERHRQEDLRARMPTSLPPTTAATTHNGAGHAHGRNAHAHAHPHPHPHPRAYAPPPRVMPAQSFSLMQFCREAAAEDAEPFRVSDGSFHPSYEEVPGVGVYRLHARPRSWEEARKTCEREGAQLAVPNSRTEALALMDIHNRCPRLLPTHFNDYQYLGVHDLYSEGDWETVVGDPLNETGYVVWGRNQPDNAHHHGENCLSMNRNGFFNDVPCWTELPFICEHP</sequence>
<reference evidence="4 5" key="1">
    <citation type="submission" date="2024-03" db="EMBL/GenBank/DDBJ databases">
        <title>The genome assembly and annotation of the cricket Gryllus longicercus Weissman &amp; Gray.</title>
        <authorList>
            <person name="Szrajer S."/>
            <person name="Gray D."/>
            <person name="Ylla G."/>
        </authorList>
    </citation>
    <scope>NUCLEOTIDE SEQUENCE [LARGE SCALE GENOMIC DNA]</scope>
    <source>
        <strain evidence="4">DAG 2021-001</strain>
        <tissue evidence="4">Whole body minus gut</tissue>
    </source>
</reference>
<feature type="compositionally biased region" description="Polar residues" evidence="1">
    <location>
        <begin position="73"/>
        <end position="90"/>
    </location>
</feature>
<keyword evidence="2" id="KW-0812">Transmembrane</keyword>
<dbReference type="InterPro" id="IPR001304">
    <property type="entry name" value="C-type_lectin-like"/>
</dbReference>
<comment type="caution">
    <text evidence="4">The sequence shown here is derived from an EMBL/GenBank/DDBJ whole genome shotgun (WGS) entry which is preliminary data.</text>
</comment>
<dbReference type="PANTHER" id="PTHR22803">
    <property type="entry name" value="MANNOSE, PHOSPHOLIPASE, LECTIN RECEPTOR RELATED"/>
    <property type="match status" value="1"/>
</dbReference>
<dbReference type="EMBL" id="JAZDUA010000711">
    <property type="protein sequence ID" value="KAK7789756.1"/>
    <property type="molecule type" value="Genomic_DNA"/>
</dbReference>
<keyword evidence="2" id="KW-1133">Transmembrane helix</keyword>
<keyword evidence="2" id="KW-0472">Membrane</keyword>
<dbReference type="AlphaFoldDB" id="A0AAN9YYR4"/>
<dbReference type="InterPro" id="IPR050111">
    <property type="entry name" value="C-type_lectin/snaclec_domain"/>
</dbReference>
<name>A0AAN9YYR4_9ORTH</name>
<keyword evidence="5" id="KW-1185">Reference proteome</keyword>